<dbReference type="EMBL" id="HACA01018606">
    <property type="protein sequence ID" value="CDW35967.1"/>
    <property type="molecule type" value="Transcribed_RNA"/>
</dbReference>
<evidence type="ECO:0000313" key="1">
    <source>
        <dbReference type="EMBL" id="CDW35967.1"/>
    </source>
</evidence>
<accession>A0A0K2UDF6</accession>
<name>A0A0K2UDF6_LEPSM</name>
<sequence length="13" mass="1572">METRTLFFLAIET</sequence>
<reference evidence="1" key="1">
    <citation type="submission" date="2014-05" db="EMBL/GenBank/DDBJ databases">
        <authorList>
            <person name="Chronopoulou M."/>
        </authorList>
    </citation>
    <scope>NUCLEOTIDE SEQUENCE</scope>
    <source>
        <tissue evidence="1">Whole organism</tissue>
    </source>
</reference>
<organism evidence="1">
    <name type="scientific">Lepeophtheirus salmonis</name>
    <name type="common">Salmon louse</name>
    <name type="synonym">Caligus salmonis</name>
    <dbReference type="NCBI Taxonomy" id="72036"/>
    <lineage>
        <taxon>Eukaryota</taxon>
        <taxon>Metazoa</taxon>
        <taxon>Ecdysozoa</taxon>
        <taxon>Arthropoda</taxon>
        <taxon>Crustacea</taxon>
        <taxon>Multicrustacea</taxon>
        <taxon>Hexanauplia</taxon>
        <taxon>Copepoda</taxon>
        <taxon>Siphonostomatoida</taxon>
        <taxon>Caligidae</taxon>
        <taxon>Lepeophtheirus</taxon>
    </lineage>
</organism>
<proteinExistence type="predicted"/>
<protein>
    <submittedName>
        <fullName evidence="1">Uncharacterized protein</fullName>
    </submittedName>
</protein>